<dbReference type="Proteomes" id="UP000248132">
    <property type="component" value="Unassembled WGS sequence"/>
</dbReference>
<feature type="transmembrane region" description="Helical" evidence="3">
    <location>
        <begin position="90"/>
        <end position="117"/>
    </location>
</feature>
<dbReference type="Gene3D" id="1.10.287.950">
    <property type="entry name" value="Methyl-accepting chemotaxis protein"/>
    <property type="match status" value="1"/>
</dbReference>
<keyword evidence="3" id="KW-0812">Transmembrane</keyword>
<organism evidence="5 6">
    <name type="scientific">Ruminiclostridium sufflavum DSM 19573</name>
    <dbReference type="NCBI Taxonomy" id="1121337"/>
    <lineage>
        <taxon>Bacteria</taxon>
        <taxon>Bacillati</taxon>
        <taxon>Bacillota</taxon>
        <taxon>Clostridia</taxon>
        <taxon>Eubacteriales</taxon>
        <taxon>Oscillospiraceae</taxon>
        <taxon>Ruminiclostridium</taxon>
    </lineage>
</organism>
<feature type="transmembrane region" description="Helical" evidence="3">
    <location>
        <begin position="39"/>
        <end position="59"/>
    </location>
</feature>
<evidence type="ECO:0000313" key="6">
    <source>
        <dbReference type="Proteomes" id="UP000248132"/>
    </source>
</evidence>
<gene>
    <name evidence="5" type="ORF">LY28_02176</name>
</gene>
<sequence length="487" mass="53460">MELEIIQMHLRKVNKVMTCILLLFAVIILYFTFLSKELYLIVLAVTFSLAAAFAGLSVYRKAFSLITAYVVTLSMCAAITFLILKSGSVYLIFLPISIAALYLNKKLFIVGGLFMNIGYIADLALFKTIGADFSTLFFIDLNILVLFFITKWGSKIIKILADESIKSKNTLTELKNTLASIKSNTATLNLDISNCKANLHTVKETSSGIKSTVQEISKGTIEQAENISHISQMMNSANTKVKKTQELSKLLGNTSLKSSRVVAESSERIKRMEIQMQIISNAVNESVITVRELRLNMGEIDSFLSSISAISEQTNLLALNAAIESARAGESGRGFAVVADEVRKLAEQSANTVKHINQIIGQINIRTTGVLDKVQSGDIAVKEGEAIVNQVNESFLNIQSSFKEIDGYIANELQMIDTTTSIIADISEKADSMAGISEEHSAATEEMLASMEEQNESIESTYTFIHDISQASLSLQNMVEKHSKHGD</sequence>
<feature type="domain" description="Methyl-accepting transducer" evidence="4">
    <location>
        <begin position="198"/>
        <end position="448"/>
    </location>
</feature>
<evidence type="ECO:0000259" key="4">
    <source>
        <dbReference type="PROSITE" id="PS50111"/>
    </source>
</evidence>
<evidence type="ECO:0000256" key="3">
    <source>
        <dbReference type="SAM" id="Phobius"/>
    </source>
</evidence>
<dbReference type="AlphaFoldDB" id="A0A318XL34"/>
<feature type="transmembrane region" description="Helical" evidence="3">
    <location>
        <begin position="12"/>
        <end position="33"/>
    </location>
</feature>
<dbReference type="RefSeq" id="WP_165835548.1">
    <property type="nucleotide sequence ID" value="NZ_QKMR01000012.1"/>
</dbReference>
<protein>
    <submittedName>
        <fullName evidence="5">Methyl-accepting chemotaxis protein</fullName>
    </submittedName>
</protein>
<dbReference type="GO" id="GO:0007165">
    <property type="term" value="P:signal transduction"/>
    <property type="evidence" value="ECO:0007669"/>
    <property type="project" value="UniProtKB-KW"/>
</dbReference>
<dbReference type="EMBL" id="QKMR01000012">
    <property type="protein sequence ID" value="PYG87271.1"/>
    <property type="molecule type" value="Genomic_DNA"/>
</dbReference>
<dbReference type="PANTHER" id="PTHR32089">
    <property type="entry name" value="METHYL-ACCEPTING CHEMOTAXIS PROTEIN MCPB"/>
    <property type="match status" value="1"/>
</dbReference>
<comment type="caution">
    <text evidence="5">The sequence shown here is derived from an EMBL/GenBank/DDBJ whole genome shotgun (WGS) entry which is preliminary data.</text>
</comment>
<dbReference type="SMART" id="SM00283">
    <property type="entry name" value="MA"/>
    <property type="match status" value="1"/>
</dbReference>
<evidence type="ECO:0000256" key="2">
    <source>
        <dbReference type="PROSITE-ProRule" id="PRU00284"/>
    </source>
</evidence>
<dbReference type="InterPro" id="IPR004089">
    <property type="entry name" value="MCPsignal_dom"/>
</dbReference>
<evidence type="ECO:0000313" key="5">
    <source>
        <dbReference type="EMBL" id="PYG87271.1"/>
    </source>
</evidence>
<name>A0A318XL34_9FIRM</name>
<dbReference type="Pfam" id="PF00015">
    <property type="entry name" value="MCPsignal"/>
    <property type="match status" value="1"/>
</dbReference>
<accession>A0A318XL34</accession>
<reference evidence="5 6" key="1">
    <citation type="submission" date="2018-06" db="EMBL/GenBank/DDBJ databases">
        <title>Genomic Encyclopedia of Type Strains, Phase I: the one thousand microbial genomes (KMG-I) project.</title>
        <authorList>
            <person name="Kyrpides N."/>
        </authorList>
    </citation>
    <scope>NUCLEOTIDE SEQUENCE [LARGE SCALE GENOMIC DNA]</scope>
    <source>
        <strain evidence="5 6">DSM 19573</strain>
    </source>
</reference>
<dbReference type="SUPFAM" id="SSF58104">
    <property type="entry name" value="Methyl-accepting chemotaxis protein (MCP) signaling domain"/>
    <property type="match status" value="1"/>
</dbReference>
<keyword evidence="3" id="KW-0472">Membrane</keyword>
<dbReference type="GO" id="GO:0016020">
    <property type="term" value="C:membrane"/>
    <property type="evidence" value="ECO:0007669"/>
    <property type="project" value="InterPro"/>
</dbReference>
<keyword evidence="1 2" id="KW-0807">Transducer</keyword>
<dbReference type="PANTHER" id="PTHR32089:SF112">
    <property type="entry name" value="LYSOZYME-LIKE PROTEIN-RELATED"/>
    <property type="match status" value="1"/>
</dbReference>
<feature type="transmembrane region" description="Helical" evidence="3">
    <location>
        <begin position="129"/>
        <end position="149"/>
    </location>
</feature>
<keyword evidence="3" id="KW-1133">Transmembrane helix</keyword>
<keyword evidence="6" id="KW-1185">Reference proteome</keyword>
<dbReference type="PROSITE" id="PS50111">
    <property type="entry name" value="CHEMOTAXIS_TRANSDUC_2"/>
    <property type="match status" value="1"/>
</dbReference>
<evidence type="ECO:0000256" key="1">
    <source>
        <dbReference type="ARBA" id="ARBA00023224"/>
    </source>
</evidence>
<proteinExistence type="predicted"/>